<proteinExistence type="predicted"/>
<dbReference type="AlphaFoldDB" id="A0A5E4MUN3"/>
<organism evidence="1 2">
    <name type="scientific">Cinara cedri</name>
    <dbReference type="NCBI Taxonomy" id="506608"/>
    <lineage>
        <taxon>Eukaryota</taxon>
        <taxon>Metazoa</taxon>
        <taxon>Ecdysozoa</taxon>
        <taxon>Arthropoda</taxon>
        <taxon>Hexapoda</taxon>
        <taxon>Insecta</taxon>
        <taxon>Pterygota</taxon>
        <taxon>Neoptera</taxon>
        <taxon>Paraneoptera</taxon>
        <taxon>Hemiptera</taxon>
        <taxon>Sternorrhyncha</taxon>
        <taxon>Aphidomorpha</taxon>
        <taxon>Aphidoidea</taxon>
        <taxon>Aphididae</taxon>
        <taxon>Lachninae</taxon>
        <taxon>Cinara</taxon>
    </lineage>
</organism>
<dbReference type="SUPFAM" id="SSF52047">
    <property type="entry name" value="RNI-like"/>
    <property type="match status" value="1"/>
</dbReference>
<reference evidence="1 2" key="1">
    <citation type="submission" date="2019-08" db="EMBL/GenBank/DDBJ databases">
        <authorList>
            <person name="Alioto T."/>
            <person name="Alioto T."/>
            <person name="Gomez Garrido J."/>
        </authorList>
    </citation>
    <scope>NUCLEOTIDE SEQUENCE [LARGE SCALE GENOMIC DNA]</scope>
</reference>
<evidence type="ECO:0000313" key="2">
    <source>
        <dbReference type="Proteomes" id="UP000325440"/>
    </source>
</evidence>
<dbReference type="OrthoDB" id="10257471at2759"/>
<name>A0A5E4MUN3_9HEMI</name>
<dbReference type="EMBL" id="CABPRJ010001146">
    <property type="protein sequence ID" value="VVC35237.1"/>
    <property type="molecule type" value="Genomic_DNA"/>
</dbReference>
<keyword evidence="2" id="KW-1185">Reference proteome</keyword>
<sequence>MDFTHLKNLTTLIFSNINFKSHTQESLYELGQVYSNIQNLAYIECNFPNVIDMTFLHRGFRHLKQFRLDHKIASDRFLQNLLNINHDLETIIFRNCIVTGDRWFDVLVNKLKGRSITSLSIHSQNFTFEGISKFLNTDIFKSDTLKVNISYDGTISIPFCINFV</sequence>
<evidence type="ECO:0000313" key="1">
    <source>
        <dbReference type="EMBL" id="VVC35237.1"/>
    </source>
</evidence>
<protein>
    <submittedName>
        <fullName evidence="1">Leucine-rich repeat domain, L domain-like</fullName>
    </submittedName>
</protein>
<dbReference type="Gene3D" id="3.80.10.10">
    <property type="entry name" value="Ribonuclease Inhibitor"/>
    <property type="match status" value="1"/>
</dbReference>
<dbReference type="InterPro" id="IPR032675">
    <property type="entry name" value="LRR_dom_sf"/>
</dbReference>
<accession>A0A5E4MUN3</accession>
<dbReference type="Proteomes" id="UP000325440">
    <property type="component" value="Unassembled WGS sequence"/>
</dbReference>
<gene>
    <name evidence="1" type="ORF">CINCED_3A003192</name>
</gene>